<protein>
    <submittedName>
        <fullName evidence="2">Glycosyltransferases group 1</fullName>
    </submittedName>
</protein>
<proteinExistence type="predicted"/>
<evidence type="ECO:0000256" key="1">
    <source>
        <dbReference type="ARBA" id="ARBA00022679"/>
    </source>
</evidence>
<dbReference type="RefSeq" id="WP_021495844.1">
    <property type="nucleotide sequence ID" value="NZ_AVQI01000084.1"/>
</dbReference>
<comment type="caution">
    <text evidence="2">The sequence shown here is derived from an EMBL/GenBank/DDBJ whole genome shotgun (WGS) entry which is preliminary data.</text>
</comment>
<dbReference type="Pfam" id="PF13692">
    <property type="entry name" value="Glyco_trans_1_4"/>
    <property type="match status" value="1"/>
</dbReference>
<keyword evidence="3" id="KW-1185">Reference proteome</keyword>
<dbReference type="PANTHER" id="PTHR46401:SF2">
    <property type="entry name" value="GLYCOSYLTRANSFERASE WBBK-RELATED"/>
    <property type="match status" value="1"/>
</dbReference>
<dbReference type="Gene3D" id="3.40.50.2000">
    <property type="entry name" value="Glycogen Phosphorylase B"/>
    <property type="match status" value="2"/>
</dbReference>
<name>A0ABP2YHJ2_TRESO</name>
<dbReference type="SUPFAM" id="SSF53756">
    <property type="entry name" value="UDP-Glycosyltransferase/glycogen phosphorylase"/>
    <property type="match status" value="1"/>
</dbReference>
<sequence length="347" mass="39877">MKILFVYNNPLDGTFGGSQRTIQNLNGLKLFATVDLFKFEKKNKLYTFLNSLIGYIGNSSIKLERQLIKKIRAGDYDYIFFDQAIYGIILKHLSRKTVIPCIVHYHNNEEAYYRDLVRVEGLKYLSIYLAAKYNQYYSKKFAAKNLFITKEDAKSVGKTQYEKIIIPITLKDIFSNNDLQSRDGESYILFVGAATFANVEGAKFIIRELAPVIDKKFVLIGTKLKTEIEKQKIMLPDNVAVYDYVDNLKEYFLGAAAFISPLYFGSGMKVKLAEAMMYGKKIIGTPLSYFGYEVPCDCKVCHTAAEFKKEIAALNWRTLYYKSSRIVYEVHYSSELDAKYYAKIFAC</sequence>
<reference evidence="2 3" key="1">
    <citation type="submission" date="2013-08" db="EMBL/GenBank/DDBJ databases">
        <authorList>
            <person name="Durkin A.S."/>
            <person name="Haft D.R."/>
            <person name="McCorrison J."/>
            <person name="Torralba M."/>
            <person name="Gillis M."/>
            <person name="Haft D.H."/>
            <person name="Methe B."/>
            <person name="Sutton G."/>
            <person name="Nelson K.E."/>
        </authorList>
    </citation>
    <scope>NUCLEOTIDE SEQUENCE [LARGE SCALE GENOMIC DNA]</scope>
    <source>
        <strain evidence="2 3">ATCC 35536</strain>
    </source>
</reference>
<evidence type="ECO:0000313" key="3">
    <source>
        <dbReference type="Proteomes" id="UP000016646"/>
    </source>
</evidence>
<evidence type="ECO:0000313" key="2">
    <source>
        <dbReference type="EMBL" id="ERJ97692.1"/>
    </source>
</evidence>
<dbReference type="Proteomes" id="UP000016646">
    <property type="component" value="Unassembled WGS sequence"/>
</dbReference>
<gene>
    <name evidence="2" type="ORF">HMPREF0860_0473</name>
</gene>
<keyword evidence="1" id="KW-0808">Transferase</keyword>
<organism evidence="2 3">
    <name type="scientific">Treponema socranskii subsp. socranskii VPI DR56BR1116 = ATCC 35536</name>
    <dbReference type="NCBI Taxonomy" id="1125725"/>
    <lineage>
        <taxon>Bacteria</taxon>
        <taxon>Pseudomonadati</taxon>
        <taxon>Spirochaetota</taxon>
        <taxon>Spirochaetia</taxon>
        <taxon>Spirochaetales</taxon>
        <taxon>Treponemataceae</taxon>
        <taxon>Treponema</taxon>
    </lineage>
</organism>
<dbReference type="EMBL" id="AVQI01000084">
    <property type="protein sequence ID" value="ERJ97692.1"/>
    <property type="molecule type" value="Genomic_DNA"/>
</dbReference>
<accession>A0ABP2YHJ2</accession>
<dbReference type="PANTHER" id="PTHR46401">
    <property type="entry name" value="GLYCOSYLTRANSFERASE WBBK-RELATED"/>
    <property type="match status" value="1"/>
</dbReference>